<reference evidence="1 2" key="1">
    <citation type="submission" date="2023-07" db="EMBL/GenBank/DDBJ databases">
        <title>Genomic Encyclopedia of Type Strains, Phase IV (KMG-IV): sequencing the most valuable type-strain genomes for metagenomic binning, comparative biology and taxonomic classification.</title>
        <authorList>
            <person name="Goeker M."/>
        </authorList>
    </citation>
    <scope>NUCLEOTIDE SEQUENCE [LARGE SCALE GENOMIC DNA]</scope>
    <source>
        <strain evidence="1 2">DSM 105143</strain>
    </source>
</reference>
<dbReference type="InterPro" id="IPR013325">
    <property type="entry name" value="RNA_pol_sigma_r2"/>
</dbReference>
<comment type="caution">
    <text evidence="1">The sequence shown here is derived from an EMBL/GenBank/DDBJ whole genome shotgun (WGS) entry which is preliminary data.</text>
</comment>
<organism evidence="1 2">
    <name type="scientific">Streptococcus moroccensis</name>
    <dbReference type="NCBI Taxonomy" id="1451356"/>
    <lineage>
        <taxon>Bacteria</taxon>
        <taxon>Bacillati</taxon>
        <taxon>Bacillota</taxon>
        <taxon>Bacilli</taxon>
        <taxon>Lactobacillales</taxon>
        <taxon>Streptococcaceae</taxon>
        <taxon>Streptococcus</taxon>
    </lineage>
</organism>
<keyword evidence="2" id="KW-1185">Reference proteome</keyword>
<protein>
    <submittedName>
        <fullName evidence="1">Competence protein ComX</fullName>
    </submittedName>
</protein>
<evidence type="ECO:0000313" key="2">
    <source>
        <dbReference type="Proteomes" id="UP001223079"/>
    </source>
</evidence>
<sequence length="157" mass="19117">MMEFKVIYQKVAPIVHRTRKDYYIQLWEQEDWDQEGMLVLSQLLESCPGIEHNDGELFRFFKTKFRNYVLDMLRKQESDKRKLNRQNYEEVSDVAHKLYVREMAMADQIILRDMLAQYRKQLTLEKQDQFDRLMGGETFRGKKEMLRDLKSYLKDFG</sequence>
<accession>A0ABT9YTE9</accession>
<dbReference type="SUPFAM" id="SSF88946">
    <property type="entry name" value="Sigma2 domain of RNA polymerase sigma factors"/>
    <property type="match status" value="1"/>
</dbReference>
<dbReference type="Proteomes" id="UP001223079">
    <property type="component" value="Unassembled WGS sequence"/>
</dbReference>
<proteinExistence type="predicted"/>
<gene>
    <name evidence="1" type="ORF">J2S23_001185</name>
</gene>
<name>A0ABT9YTE9_9STRE</name>
<evidence type="ECO:0000313" key="1">
    <source>
        <dbReference type="EMBL" id="MDQ0222633.1"/>
    </source>
</evidence>
<dbReference type="EMBL" id="JAUSTM010000009">
    <property type="protein sequence ID" value="MDQ0222633.1"/>
    <property type="molecule type" value="Genomic_DNA"/>
</dbReference>